<evidence type="ECO:0000259" key="12">
    <source>
        <dbReference type="Pfam" id="PF00156"/>
    </source>
</evidence>
<dbReference type="STRING" id="28092.WM40_01020"/>
<evidence type="ECO:0000256" key="9">
    <source>
        <dbReference type="ARBA" id="ARBA00022679"/>
    </source>
</evidence>
<evidence type="ECO:0000256" key="3">
    <source>
        <dbReference type="ARBA" id="ARBA00004659"/>
    </source>
</evidence>
<comment type="similarity">
    <text evidence="4 11">Belongs to the purine/pyrimidine phosphoribosyltransferase family.</text>
</comment>
<dbReference type="GO" id="GO:0006168">
    <property type="term" value="P:adenine salvage"/>
    <property type="evidence" value="ECO:0007669"/>
    <property type="project" value="InterPro"/>
</dbReference>
<evidence type="ECO:0000256" key="4">
    <source>
        <dbReference type="ARBA" id="ARBA00008391"/>
    </source>
</evidence>
<evidence type="ECO:0000256" key="6">
    <source>
        <dbReference type="ARBA" id="ARBA00011893"/>
    </source>
</evidence>
<protein>
    <recommendedName>
        <fullName evidence="6 11">Adenine phosphoribosyltransferase</fullName>
        <shortName evidence="11">APRT</shortName>
        <ecNumber evidence="6 11">2.4.2.7</ecNumber>
    </recommendedName>
</protein>
<comment type="pathway">
    <text evidence="3 11">Purine metabolism; AMP biosynthesis via salvage pathway; AMP from adenine: step 1/1.</text>
</comment>
<evidence type="ECO:0000313" key="13">
    <source>
        <dbReference type="EMBL" id="KKB65412.1"/>
    </source>
</evidence>
<evidence type="ECO:0000256" key="5">
    <source>
        <dbReference type="ARBA" id="ARBA00011738"/>
    </source>
</evidence>
<dbReference type="Gene3D" id="3.40.50.2020">
    <property type="match status" value="1"/>
</dbReference>
<comment type="caution">
    <text evidence="13">The sequence shown here is derived from an EMBL/GenBank/DDBJ whole genome shotgun (WGS) entry which is preliminary data.</text>
</comment>
<dbReference type="GO" id="GO:0044209">
    <property type="term" value="P:AMP salvage"/>
    <property type="evidence" value="ECO:0007669"/>
    <property type="project" value="UniProtKB-UniRule"/>
</dbReference>
<comment type="catalytic activity">
    <reaction evidence="1 11">
        <text>AMP + diphosphate = 5-phospho-alpha-D-ribose 1-diphosphate + adenine</text>
        <dbReference type="Rhea" id="RHEA:16609"/>
        <dbReference type="ChEBI" id="CHEBI:16708"/>
        <dbReference type="ChEBI" id="CHEBI:33019"/>
        <dbReference type="ChEBI" id="CHEBI:58017"/>
        <dbReference type="ChEBI" id="CHEBI:456215"/>
        <dbReference type="EC" id="2.4.2.7"/>
    </reaction>
</comment>
<evidence type="ECO:0000256" key="8">
    <source>
        <dbReference type="ARBA" id="ARBA00022676"/>
    </source>
</evidence>
<dbReference type="GO" id="GO:0006166">
    <property type="term" value="P:purine ribonucleoside salvage"/>
    <property type="evidence" value="ECO:0007669"/>
    <property type="project" value="UniProtKB-UniRule"/>
</dbReference>
<dbReference type="PATRIC" id="fig|28092.6.peg.227"/>
<dbReference type="GO" id="GO:0005829">
    <property type="term" value="C:cytosol"/>
    <property type="evidence" value="ECO:0007669"/>
    <property type="project" value="TreeGrafter"/>
</dbReference>
<dbReference type="UniPathway" id="UPA00588">
    <property type="reaction ID" value="UER00646"/>
</dbReference>
<dbReference type="FunFam" id="3.40.50.2020:FF:000021">
    <property type="entry name" value="Adenine phosphoribosyltransferase"/>
    <property type="match status" value="1"/>
</dbReference>
<keyword evidence="14" id="KW-1185">Reference proteome</keyword>
<evidence type="ECO:0000256" key="1">
    <source>
        <dbReference type="ARBA" id="ARBA00000868"/>
    </source>
</evidence>
<dbReference type="NCBIfam" id="NF002634">
    <property type="entry name" value="PRK02304.1-3"/>
    <property type="match status" value="1"/>
</dbReference>
<dbReference type="PANTHER" id="PTHR11776">
    <property type="entry name" value="ADENINE PHOSPHORIBOSYLTRANSFERASE"/>
    <property type="match status" value="1"/>
</dbReference>
<keyword evidence="8 11" id="KW-0328">Glycosyltransferase</keyword>
<organism evidence="13 14">
    <name type="scientific">Robbsia andropogonis</name>
    <dbReference type="NCBI Taxonomy" id="28092"/>
    <lineage>
        <taxon>Bacteria</taxon>
        <taxon>Pseudomonadati</taxon>
        <taxon>Pseudomonadota</taxon>
        <taxon>Betaproteobacteria</taxon>
        <taxon>Burkholderiales</taxon>
        <taxon>Burkholderiaceae</taxon>
        <taxon>Robbsia</taxon>
    </lineage>
</organism>
<sequence>MPAPGDREAVAAYLRARVRTVPDWPSPGVQFRDITPLLASAATMNVIVSAFAARYQEQRIAHFAGLEARGFILAPLLAHALGAGFIPLRKQGKLPYKKISESYKLEYGEATLEAHIDACQPGDRVVLVDDLIATGGTLLAGRALLQRLGAEVVEGAALIDLPELGGSTLLRNAGLPLFTLCTFEGH</sequence>
<dbReference type="EC" id="2.4.2.7" evidence="6 11"/>
<keyword evidence="7 11" id="KW-0963">Cytoplasm</keyword>
<dbReference type="Pfam" id="PF00156">
    <property type="entry name" value="Pribosyltran"/>
    <property type="match status" value="1"/>
</dbReference>
<dbReference type="HAMAP" id="MF_00004">
    <property type="entry name" value="Aden_phosphoribosyltr"/>
    <property type="match status" value="1"/>
</dbReference>
<proteinExistence type="inferred from homology"/>
<dbReference type="SUPFAM" id="SSF53271">
    <property type="entry name" value="PRTase-like"/>
    <property type="match status" value="1"/>
</dbReference>
<evidence type="ECO:0000256" key="10">
    <source>
        <dbReference type="ARBA" id="ARBA00022726"/>
    </source>
</evidence>
<dbReference type="EMBL" id="LAQU01000001">
    <property type="protein sequence ID" value="KKB65412.1"/>
    <property type="molecule type" value="Genomic_DNA"/>
</dbReference>
<dbReference type="NCBIfam" id="NF002636">
    <property type="entry name" value="PRK02304.1-5"/>
    <property type="match status" value="1"/>
</dbReference>
<dbReference type="NCBIfam" id="TIGR01090">
    <property type="entry name" value="apt"/>
    <property type="match status" value="1"/>
</dbReference>
<comment type="function">
    <text evidence="11">Catalyzes a salvage reaction resulting in the formation of AMP, that is energically less costly than de novo synthesis.</text>
</comment>
<comment type="subunit">
    <text evidence="5 11">Homodimer.</text>
</comment>
<evidence type="ECO:0000256" key="11">
    <source>
        <dbReference type="HAMAP-Rule" id="MF_00004"/>
    </source>
</evidence>
<dbReference type="InterPro" id="IPR005764">
    <property type="entry name" value="Ade_phspho_trans"/>
</dbReference>
<keyword evidence="9 11" id="KW-0808">Transferase</keyword>
<dbReference type="InterPro" id="IPR050120">
    <property type="entry name" value="Adenine_PRTase"/>
</dbReference>
<dbReference type="GO" id="GO:0003999">
    <property type="term" value="F:adenine phosphoribosyltransferase activity"/>
    <property type="evidence" value="ECO:0007669"/>
    <property type="project" value="UniProtKB-UniRule"/>
</dbReference>
<name>A0A0F5K799_9BURK</name>
<dbReference type="InterPro" id="IPR029057">
    <property type="entry name" value="PRTase-like"/>
</dbReference>
<reference evidence="13 14" key="1">
    <citation type="submission" date="2015-03" db="EMBL/GenBank/DDBJ databases">
        <title>Draft Genome Sequence of Burkholderia andropogonis type strain ICMP2807, isolated from Sorghum bicolor.</title>
        <authorList>
            <person name="Lopes-Santos L."/>
            <person name="Castro D.B."/>
            <person name="Ottoboni L.M."/>
            <person name="Park D."/>
            <person name="Weirc B.S."/>
            <person name="Destefano S.A."/>
        </authorList>
    </citation>
    <scope>NUCLEOTIDE SEQUENCE [LARGE SCALE GENOMIC DNA]</scope>
    <source>
        <strain evidence="13 14">ICMP2807</strain>
    </source>
</reference>
<dbReference type="OrthoDB" id="9803963at2"/>
<feature type="domain" description="Phosphoribosyltransferase" evidence="12">
    <location>
        <begin position="51"/>
        <end position="162"/>
    </location>
</feature>
<keyword evidence="10 11" id="KW-0660">Purine salvage</keyword>
<dbReference type="PANTHER" id="PTHR11776:SF7">
    <property type="entry name" value="PHOSPHORIBOSYLTRANSFERASE DOMAIN-CONTAINING PROTEIN"/>
    <property type="match status" value="1"/>
</dbReference>
<dbReference type="AlphaFoldDB" id="A0A0F5K799"/>
<evidence type="ECO:0000313" key="14">
    <source>
        <dbReference type="Proteomes" id="UP000033618"/>
    </source>
</evidence>
<accession>A0A0F5K799</accession>
<dbReference type="CDD" id="cd06223">
    <property type="entry name" value="PRTases_typeI"/>
    <property type="match status" value="1"/>
</dbReference>
<evidence type="ECO:0000256" key="7">
    <source>
        <dbReference type="ARBA" id="ARBA00022490"/>
    </source>
</evidence>
<dbReference type="InterPro" id="IPR000836">
    <property type="entry name" value="PRTase_dom"/>
</dbReference>
<comment type="subcellular location">
    <subcellularLocation>
        <location evidence="2 11">Cytoplasm</location>
    </subcellularLocation>
</comment>
<dbReference type="Proteomes" id="UP000033618">
    <property type="component" value="Unassembled WGS sequence"/>
</dbReference>
<evidence type="ECO:0000256" key="2">
    <source>
        <dbReference type="ARBA" id="ARBA00004496"/>
    </source>
</evidence>
<gene>
    <name evidence="11" type="primary">apt</name>
    <name evidence="13" type="ORF">WM40_01020</name>
</gene>